<dbReference type="InterPro" id="IPR002656">
    <property type="entry name" value="Acyl_transf_3_dom"/>
</dbReference>
<dbReference type="AlphaFoldDB" id="A0A7W7ZNK8"/>
<feature type="transmembrane region" description="Helical" evidence="1">
    <location>
        <begin position="185"/>
        <end position="204"/>
    </location>
</feature>
<dbReference type="Pfam" id="PF01757">
    <property type="entry name" value="Acyl_transf_3"/>
    <property type="match status" value="1"/>
</dbReference>
<keyword evidence="1" id="KW-0472">Membrane</keyword>
<keyword evidence="1" id="KW-0812">Transmembrane</keyword>
<feature type="transmembrane region" description="Helical" evidence="1">
    <location>
        <begin position="224"/>
        <end position="241"/>
    </location>
</feature>
<dbReference type="GO" id="GO:0016020">
    <property type="term" value="C:membrane"/>
    <property type="evidence" value="ECO:0007669"/>
    <property type="project" value="TreeGrafter"/>
</dbReference>
<keyword evidence="1" id="KW-1133">Transmembrane helix</keyword>
<evidence type="ECO:0000256" key="1">
    <source>
        <dbReference type="SAM" id="Phobius"/>
    </source>
</evidence>
<feature type="transmembrane region" description="Helical" evidence="1">
    <location>
        <begin position="253"/>
        <end position="273"/>
    </location>
</feature>
<dbReference type="PANTHER" id="PTHR23028">
    <property type="entry name" value="ACETYLTRANSFERASE"/>
    <property type="match status" value="1"/>
</dbReference>
<dbReference type="InterPro" id="IPR050879">
    <property type="entry name" value="Acyltransferase_3"/>
</dbReference>
<dbReference type="PANTHER" id="PTHR23028:SF53">
    <property type="entry name" value="ACYL_TRANSF_3 DOMAIN-CONTAINING PROTEIN"/>
    <property type="match status" value="1"/>
</dbReference>
<sequence>MTSPGIVNKNERSYYRGLDGLRAVAVMMVFLQHYAAGQAFLFGWGWTGVDIFFVLSGFLITGILYDSQHQPHRYRDFYMRRTLRIFPLYYAIWLAVLIVAPLAQWEWNWRWALWPAYFGNYARFLFLHVPGDPYRFDRLTCGPLVSHWFQSPMHLYIGHFWSLCVEEQFYLLWPLVVYTLRRREILIKVCAGVILAAPIFRWGLTLFFTPQMLGMELLYRCMPTRVDALLIGGLVALCLRGPEKEWLHRWRRALLASSAVLFVLAYILAVDVLKLPFHGSATNWIGVYGFTLIDLFAAGLILEAIQPSSWFSRLLSLKGLRSFGVISYGFYVYHDLLHDLFAYMANRFFRPHAFAVTITLAFFGSWAIAWLSYRVLEHPILKLKDRFAHQEHRAPAI</sequence>
<feature type="transmembrane region" description="Helical" evidence="1">
    <location>
        <begin position="314"/>
        <end position="333"/>
    </location>
</feature>
<gene>
    <name evidence="3" type="ORF">HDF15_001631</name>
</gene>
<proteinExistence type="predicted"/>
<feature type="transmembrane region" description="Helical" evidence="1">
    <location>
        <begin position="285"/>
        <end position="302"/>
    </location>
</feature>
<feature type="transmembrane region" description="Helical" evidence="1">
    <location>
        <begin position="86"/>
        <end position="105"/>
    </location>
</feature>
<evidence type="ECO:0000259" key="2">
    <source>
        <dbReference type="Pfam" id="PF01757"/>
    </source>
</evidence>
<feature type="transmembrane region" description="Helical" evidence="1">
    <location>
        <begin position="20"/>
        <end position="37"/>
    </location>
</feature>
<feature type="transmembrane region" description="Helical" evidence="1">
    <location>
        <begin position="43"/>
        <end position="65"/>
    </location>
</feature>
<comment type="caution">
    <text evidence="3">The sequence shown here is derived from an EMBL/GenBank/DDBJ whole genome shotgun (WGS) entry which is preliminary data.</text>
</comment>
<protein>
    <submittedName>
        <fullName evidence="3">Peptidoglycan/LPS O-acetylase OafA/YrhL</fullName>
    </submittedName>
</protein>
<dbReference type="RefSeq" id="WP_184254322.1">
    <property type="nucleotide sequence ID" value="NZ_JACHIO010000005.1"/>
</dbReference>
<dbReference type="EMBL" id="JACHIO010000005">
    <property type="protein sequence ID" value="MBB5063291.1"/>
    <property type="molecule type" value="Genomic_DNA"/>
</dbReference>
<evidence type="ECO:0000313" key="4">
    <source>
        <dbReference type="Proteomes" id="UP000584867"/>
    </source>
</evidence>
<feature type="domain" description="Acyltransferase 3" evidence="2">
    <location>
        <begin position="16"/>
        <end position="370"/>
    </location>
</feature>
<dbReference type="GO" id="GO:0016747">
    <property type="term" value="F:acyltransferase activity, transferring groups other than amino-acyl groups"/>
    <property type="evidence" value="ECO:0007669"/>
    <property type="project" value="InterPro"/>
</dbReference>
<evidence type="ECO:0000313" key="3">
    <source>
        <dbReference type="EMBL" id="MBB5063291.1"/>
    </source>
</evidence>
<feature type="transmembrane region" description="Helical" evidence="1">
    <location>
        <begin position="353"/>
        <end position="376"/>
    </location>
</feature>
<organism evidence="3 4">
    <name type="scientific">Granulicella mallensis</name>
    <dbReference type="NCBI Taxonomy" id="940614"/>
    <lineage>
        <taxon>Bacteria</taxon>
        <taxon>Pseudomonadati</taxon>
        <taxon>Acidobacteriota</taxon>
        <taxon>Terriglobia</taxon>
        <taxon>Terriglobales</taxon>
        <taxon>Acidobacteriaceae</taxon>
        <taxon>Granulicella</taxon>
    </lineage>
</organism>
<accession>A0A7W7ZNK8</accession>
<reference evidence="3 4" key="1">
    <citation type="submission" date="2020-08" db="EMBL/GenBank/DDBJ databases">
        <title>Genomic Encyclopedia of Type Strains, Phase IV (KMG-V): Genome sequencing to study the core and pangenomes of soil and plant-associated prokaryotes.</title>
        <authorList>
            <person name="Whitman W."/>
        </authorList>
    </citation>
    <scope>NUCLEOTIDE SEQUENCE [LARGE SCALE GENOMIC DNA]</scope>
    <source>
        <strain evidence="3 4">X5P3</strain>
    </source>
</reference>
<feature type="transmembrane region" description="Helical" evidence="1">
    <location>
        <begin position="153"/>
        <end position="173"/>
    </location>
</feature>
<dbReference type="Proteomes" id="UP000584867">
    <property type="component" value="Unassembled WGS sequence"/>
</dbReference>
<name>A0A7W7ZNK8_9BACT</name>
<dbReference type="GO" id="GO:0009103">
    <property type="term" value="P:lipopolysaccharide biosynthetic process"/>
    <property type="evidence" value="ECO:0007669"/>
    <property type="project" value="TreeGrafter"/>
</dbReference>